<comment type="similarity">
    <text evidence="7">Belongs to the major facilitator superfamily. Drug:H(+) antiporter-3 (DHA3) (TC 2.A.1.21) family.</text>
</comment>
<evidence type="ECO:0000259" key="10">
    <source>
        <dbReference type="PROSITE" id="PS50850"/>
    </source>
</evidence>
<feature type="transmembrane region" description="Helical" evidence="9">
    <location>
        <begin position="135"/>
        <end position="159"/>
    </location>
</feature>
<keyword evidence="5 9" id="KW-1133">Transmembrane helix</keyword>
<feature type="transmembrane region" description="Helical" evidence="9">
    <location>
        <begin position="344"/>
        <end position="366"/>
    </location>
</feature>
<dbReference type="InterPro" id="IPR036259">
    <property type="entry name" value="MFS_trans_sf"/>
</dbReference>
<dbReference type="InterPro" id="IPR020846">
    <property type="entry name" value="MFS_dom"/>
</dbReference>
<feature type="transmembrane region" description="Helical" evidence="9">
    <location>
        <begin position="285"/>
        <end position="303"/>
    </location>
</feature>
<evidence type="ECO:0000313" key="11">
    <source>
        <dbReference type="EMBL" id="MDT9593209.1"/>
    </source>
</evidence>
<keyword evidence="4 9" id="KW-0812">Transmembrane</keyword>
<feature type="transmembrane region" description="Helical" evidence="9">
    <location>
        <begin position="93"/>
        <end position="114"/>
    </location>
</feature>
<evidence type="ECO:0000256" key="3">
    <source>
        <dbReference type="ARBA" id="ARBA00022475"/>
    </source>
</evidence>
<feature type="transmembrane region" description="Helical" evidence="9">
    <location>
        <begin position="7"/>
        <end position="29"/>
    </location>
</feature>
<organism evidence="11 12">
    <name type="scientific">Nocardioides imazamoxiresistens</name>
    <dbReference type="NCBI Taxonomy" id="3231893"/>
    <lineage>
        <taxon>Bacteria</taxon>
        <taxon>Bacillati</taxon>
        <taxon>Actinomycetota</taxon>
        <taxon>Actinomycetes</taxon>
        <taxon>Propionibacteriales</taxon>
        <taxon>Nocardioidaceae</taxon>
        <taxon>Nocardioides</taxon>
    </lineage>
</organism>
<feature type="domain" description="Major facilitator superfamily (MFS) profile" evidence="10">
    <location>
        <begin position="219"/>
        <end position="411"/>
    </location>
</feature>
<comment type="subcellular location">
    <subcellularLocation>
        <location evidence="1">Cell inner membrane</location>
        <topology evidence="1">Multi-pass membrane protein</topology>
    </subcellularLocation>
</comment>
<keyword evidence="6 9" id="KW-0472">Membrane</keyword>
<evidence type="ECO:0000256" key="2">
    <source>
        <dbReference type="ARBA" id="ARBA00022448"/>
    </source>
</evidence>
<dbReference type="Gene3D" id="1.20.1250.20">
    <property type="entry name" value="MFS general substrate transporter like domains"/>
    <property type="match status" value="1"/>
</dbReference>
<reference evidence="11 12" key="1">
    <citation type="submission" date="2023-08" db="EMBL/GenBank/DDBJ databases">
        <title>Nocardioides seae sp. nov., a bacterium isolated from a soil.</title>
        <authorList>
            <person name="Wang X."/>
        </authorList>
    </citation>
    <scope>NUCLEOTIDE SEQUENCE [LARGE SCALE GENOMIC DNA]</scope>
    <source>
        <strain evidence="11 12">YZH12</strain>
    </source>
</reference>
<dbReference type="PANTHER" id="PTHR23513">
    <property type="entry name" value="INTEGRAL MEMBRANE EFFLUX PROTEIN-RELATED"/>
    <property type="match status" value="1"/>
</dbReference>
<evidence type="ECO:0000256" key="5">
    <source>
        <dbReference type="ARBA" id="ARBA00022989"/>
    </source>
</evidence>
<evidence type="ECO:0000256" key="8">
    <source>
        <dbReference type="ARBA" id="ARBA00040914"/>
    </source>
</evidence>
<evidence type="ECO:0000256" key="9">
    <source>
        <dbReference type="SAM" id="Phobius"/>
    </source>
</evidence>
<dbReference type="EMBL" id="JAVYII010000003">
    <property type="protein sequence ID" value="MDT9593209.1"/>
    <property type="molecule type" value="Genomic_DNA"/>
</dbReference>
<evidence type="ECO:0000256" key="4">
    <source>
        <dbReference type="ARBA" id="ARBA00022692"/>
    </source>
</evidence>
<evidence type="ECO:0000313" key="12">
    <source>
        <dbReference type="Proteomes" id="UP001268542"/>
    </source>
</evidence>
<dbReference type="SUPFAM" id="SSF103473">
    <property type="entry name" value="MFS general substrate transporter"/>
    <property type="match status" value="1"/>
</dbReference>
<keyword evidence="12" id="KW-1185">Reference proteome</keyword>
<keyword evidence="3" id="KW-1003">Cell membrane</keyword>
<evidence type="ECO:0000256" key="6">
    <source>
        <dbReference type="ARBA" id="ARBA00023136"/>
    </source>
</evidence>
<feature type="transmembrane region" description="Helical" evidence="9">
    <location>
        <begin position="165"/>
        <end position="183"/>
    </location>
</feature>
<feature type="transmembrane region" description="Helical" evidence="9">
    <location>
        <begin position="309"/>
        <end position="332"/>
    </location>
</feature>
<name>A0ABU3PVI3_9ACTN</name>
<comment type="caution">
    <text evidence="11">The sequence shown here is derived from an EMBL/GenBank/DDBJ whole genome shotgun (WGS) entry which is preliminary data.</text>
</comment>
<keyword evidence="2" id="KW-0813">Transport</keyword>
<feature type="transmembrane region" description="Helical" evidence="9">
    <location>
        <begin position="372"/>
        <end position="395"/>
    </location>
</feature>
<feature type="transmembrane region" description="Helical" evidence="9">
    <location>
        <begin position="257"/>
        <end position="278"/>
    </location>
</feature>
<sequence length="411" mass="41195">MRSPVVYLVSYGLSVLGNSVAAVVLPLVVLQTTGSALDAGIVAAATAVPAVLAGLFMGGVIDRVHRRTASVVTDVVSGLAIAALPLIDLLTGLSVGWFVLLGVVGSFGDVPGLTARETLLPGLARHAGLTVDRLLAAREGVGAVVLLVGPALAAGLVTFLDGTGALWVTAGLALAAALTTLLLPREVGELDAAPVGRSPRAALVHLREGWTWLFRSSPVLLGVTLLNLLLVTVLVAYQGLLLPVHFTLEGQEGRLGLVLSALAAGMLVGTTAYAVVGARLSRRTWFVVAMLGAAVGVGMVGALPPVVVVLLGAAVLGLFSGIGSTVLGVVMVERIPDGLRGRVMGTQNAIMTAAPSLGILGAAVLVDQVSPQAAGLAVAGLWCAGVLVALAAPALRDLDPHALGPRAGGGV</sequence>
<dbReference type="PROSITE" id="PS50850">
    <property type="entry name" value="MFS"/>
    <property type="match status" value="1"/>
</dbReference>
<accession>A0ABU3PVI3</accession>
<proteinExistence type="inferred from homology"/>
<feature type="transmembrane region" description="Helical" evidence="9">
    <location>
        <begin position="41"/>
        <end position="61"/>
    </location>
</feature>
<evidence type="ECO:0000256" key="1">
    <source>
        <dbReference type="ARBA" id="ARBA00004429"/>
    </source>
</evidence>
<feature type="transmembrane region" description="Helical" evidence="9">
    <location>
        <begin position="219"/>
        <end position="237"/>
    </location>
</feature>
<dbReference type="PANTHER" id="PTHR23513:SF9">
    <property type="entry name" value="ENTEROBACTIN EXPORTER ENTS"/>
    <property type="match status" value="1"/>
</dbReference>
<dbReference type="RefSeq" id="WP_315732644.1">
    <property type="nucleotide sequence ID" value="NZ_JAVYII010000003.1"/>
</dbReference>
<evidence type="ECO:0000256" key="7">
    <source>
        <dbReference type="ARBA" id="ARBA00038075"/>
    </source>
</evidence>
<gene>
    <name evidence="11" type="ORF">RDV89_09025</name>
</gene>
<protein>
    <recommendedName>
        <fullName evidence="8">Multidrug efflux pump Tap</fullName>
    </recommendedName>
</protein>
<dbReference type="Pfam" id="PF07690">
    <property type="entry name" value="MFS_1"/>
    <property type="match status" value="2"/>
</dbReference>
<dbReference type="InterPro" id="IPR011701">
    <property type="entry name" value="MFS"/>
</dbReference>
<dbReference type="Proteomes" id="UP001268542">
    <property type="component" value="Unassembled WGS sequence"/>
</dbReference>